<evidence type="ECO:0000313" key="2">
    <source>
        <dbReference type="Proteomes" id="UP001165289"/>
    </source>
</evidence>
<dbReference type="AlphaFoldDB" id="A0AAV7JBG5"/>
<sequence length="130" mass="14906">MSEGVFSKAHEGRGWRCPEKGCKKFASLRVGSFFEGSNITLTQLVEFLYFWAEGLQSTYFLTLNLKWSPNTITDWKNFLRDICVEKYLSNPEPIGGHGHIVEIDESKFGKRKYLEEGNYQENGCLVGLIE</sequence>
<name>A0AAV7JBG5_9METZ</name>
<evidence type="ECO:0008006" key="3">
    <source>
        <dbReference type="Google" id="ProtNLM"/>
    </source>
</evidence>
<comment type="caution">
    <text evidence="1">The sequence shown here is derived from an EMBL/GenBank/DDBJ whole genome shotgun (WGS) entry which is preliminary data.</text>
</comment>
<reference evidence="1 2" key="1">
    <citation type="journal article" date="2023" name="BMC Biol.">
        <title>The compact genome of the sponge Oopsacas minuta (Hexactinellida) is lacking key metazoan core genes.</title>
        <authorList>
            <person name="Santini S."/>
            <person name="Schenkelaars Q."/>
            <person name="Jourda C."/>
            <person name="Duchesne M."/>
            <person name="Belahbib H."/>
            <person name="Rocher C."/>
            <person name="Selva M."/>
            <person name="Riesgo A."/>
            <person name="Vervoort M."/>
            <person name="Leys S.P."/>
            <person name="Kodjabachian L."/>
            <person name="Le Bivic A."/>
            <person name="Borchiellini C."/>
            <person name="Claverie J.M."/>
            <person name="Renard E."/>
        </authorList>
    </citation>
    <scope>NUCLEOTIDE SEQUENCE [LARGE SCALE GENOMIC DNA]</scope>
    <source>
        <strain evidence="1">SPO-2</strain>
    </source>
</reference>
<evidence type="ECO:0000313" key="1">
    <source>
        <dbReference type="EMBL" id="KAI6646079.1"/>
    </source>
</evidence>
<proteinExistence type="predicted"/>
<dbReference type="PANTHER" id="PTHR47163">
    <property type="entry name" value="DDE_TNP_IS1595 DOMAIN-CONTAINING PROTEIN"/>
    <property type="match status" value="1"/>
</dbReference>
<dbReference type="Proteomes" id="UP001165289">
    <property type="component" value="Unassembled WGS sequence"/>
</dbReference>
<dbReference type="PANTHER" id="PTHR47163:SF2">
    <property type="entry name" value="SI:DKEY-17M8.2"/>
    <property type="match status" value="1"/>
</dbReference>
<gene>
    <name evidence="1" type="ORF">LOD99_9527</name>
</gene>
<keyword evidence="2" id="KW-1185">Reference proteome</keyword>
<protein>
    <recommendedName>
        <fullName evidence="3">Transposase</fullName>
    </recommendedName>
</protein>
<dbReference type="InterPro" id="IPR053164">
    <property type="entry name" value="IS1016-like_transposase"/>
</dbReference>
<organism evidence="1 2">
    <name type="scientific">Oopsacas minuta</name>
    <dbReference type="NCBI Taxonomy" id="111878"/>
    <lineage>
        <taxon>Eukaryota</taxon>
        <taxon>Metazoa</taxon>
        <taxon>Porifera</taxon>
        <taxon>Hexactinellida</taxon>
        <taxon>Hexasterophora</taxon>
        <taxon>Lyssacinosida</taxon>
        <taxon>Leucopsacidae</taxon>
        <taxon>Oopsacas</taxon>
    </lineage>
</organism>
<dbReference type="EMBL" id="JAKMXF010000363">
    <property type="protein sequence ID" value="KAI6646079.1"/>
    <property type="molecule type" value="Genomic_DNA"/>
</dbReference>
<accession>A0AAV7JBG5</accession>